<dbReference type="AlphaFoldDB" id="A0A8H4A5L2"/>
<evidence type="ECO:0000313" key="2">
    <source>
        <dbReference type="EMBL" id="KAF0438660.1"/>
    </source>
</evidence>
<dbReference type="Proteomes" id="UP000439903">
    <property type="component" value="Unassembled WGS sequence"/>
</dbReference>
<feature type="region of interest" description="Disordered" evidence="1">
    <location>
        <begin position="35"/>
        <end position="59"/>
    </location>
</feature>
<organism evidence="2 3">
    <name type="scientific">Gigaspora margarita</name>
    <dbReference type="NCBI Taxonomy" id="4874"/>
    <lineage>
        <taxon>Eukaryota</taxon>
        <taxon>Fungi</taxon>
        <taxon>Fungi incertae sedis</taxon>
        <taxon>Mucoromycota</taxon>
        <taxon>Glomeromycotina</taxon>
        <taxon>Glomeromycetes</taxon>
        <taxon>Diversisporales</taxon>
        <taxon>Gigasporaceae</taxon>
        <taxon>Gigaspora</taxon>
    </lineage>
</organism>
<reference evidence="2 3" key="1">
    <citation type="journal article" date="2019" name="Environ. Microbiol.">
        <title>At the nexus of three kingdoms: the genome of the mycorrhizal fungus Gigaspora margarita provides insights into plant, endobacterial and fungal interactions.</title>
        <authorList>
            <person name="Venice F."/>
            <person name="Ghignone S."/>
            <person name="Salvioli di Fossalunga A."/>
            <person name="Amselem J."/>
            <person name="Novero M."/>
            <person name="Xianan X."/>
            <person name="Sedzielewska Toro K."/>
            <person name="Morin E."/>
            <person name="Lipzen A."/>
            <person name="Grigoriev I.V."/>
            <person name="Henrissat B."/>
            <person name="Martin F.M."/>
            <person name="Bonfante P."/>
        </authorList>
    </citation>
    <scope>NUCLEOTIDE SEQUENCE [LARGE SCALE GENOMIC DNA]</scope>
    <source>
        <strain evidence="2 3">BEG34</strain>
    </source>
</reference>
<keyword evidence="2" id="KW-0418">Kinase</keyword>
<sequence length="226" mass="26507">MIKDDKSASQEVRDTAQNLLTVKKIDRKKARAILEDVTNDEQDEEASGGSRNATVQETNGEERIVETSCKYKHFYQYRWSLADKNKLLEWLFFDEVIQYQFDQEPKFERPNLFDEDLEIVVESNVDTVMEVNICRNLNILAGPYYKFSKQKDLDLKRYDLNIGNCKPDYTCRMFAISDEKIIMPIEVKRQIVLEELVKNRQLFLTNSIADRLPYTRGSVSNAIRQI</sequence>
<keyword evidence="3" id="KW-1185">Reference proteome</keyword>
<feature type="compositionally biased region" description="Acidic residues" evidence="1">
    <location>
        <begin position="37"/>
        <end position="46"/>
    </location>
</feature>
<name>A0A8H4A5L2_GIGMA</name>
<dbReference type="EMBL" id="WTPW01001384">
    <property type="protein sequence ID" value="KAF0438660.1"/>
    <property type="molecule type" value="Genomic_DNA"/>
</dbReference>
<evidence type="ECO:0000256" key="1">
    <source>
        <dbReference type="SAM" id="MobiDB-lite"/>
    </source>
</evidence>
<keyword evidence="2" id="KW-0808">Transferase</keyword>
<gene>
    <name evidence="2" type="ORF">F8M41_004231</name>
</gene>
<evidence type="ECO:0000313" key="3">
    <source>
        <dbReference type="Proteomes" id="UP000439903"/>
    </source>
</evidence>
<protein>
    <submittedName>
        <fullName evidence="2">Serine/threonine-protein kinase brsk2-like isoform x3</fullName>
    </submittedName>
</protein>
<dbReference type="GO" id="GO:0016301">
    <property type="term" value="F:kinase activity"/>
    <property type="evidence" value="ECO:0007669"/>
    <property type="project" value="UniProtKB-KW"/>
</dbReference>
<accession>A0A8H4A5L2</accession>
<proteinExistence type="predicted"/>
<comment type="caution">
    <text evidence="2">The sequence shown here is derived from an EMBL/GenBank/DDBJ whole genome shotgun (WGS) entry which is preliminary data.</text>
</comment>
<feature type="compositionally biased region" description="Polar residues" evidence="1">
    <location>
        <begin position="49"/>
        <end position="58"/>
    </location>
</feature>